<dbReference type="Pfam" id="PF00176">
    <property type="entry name" value="SNF2-rel_dom"/>
    <property type="match status" value="1"/>
</dbReference>
<keyword evidence="4" id="KW-0547">Nucleotide-binding</keyword>
<dbReference type="KEGG" id="aser:Asera_07160"/>
<dbReference type="Pfam" id="PF00271">
    <property type="entry name" value="Helicase_C"/>
    <property type="match status" value="1"/>
</dbReference>
<dbReference type="EMBL" id="AP023354">
    <property type="protein sequence ID" value="BCJ26608.1"/>
    <property type="molecule type" value="Genomic_DNA"/>
</dbReference>
<gene>
    <name evidence="4" type="ORF">Asera_07160</name>
</gene>
<dbReference type="PROSITE" id="PS51194">
    <property type="entry name" value="HELICASE_CTER"/>
    <property type="match status" value="1"/>
</dbReference>
<dbReference type="InterPro" id="IPR014001">
    <property type="entry name" value="Helicase_ATP-bd"/>
</dbReference>
<dbReference type="InterPro" id="IPR038718">
    <property type="entry name" value="SNF2-like_sf"/>
</dbReference>
<evidence type="ECO:0000256" key="1">
    <source>
        <dbReference type="ARBA" id="ARBA00022801"/>
    </source>
</evidence>
<feature type="domain" description="Helicase C-terminal" evidence="3">
    <location>
        <begin position="785"/>
        <end position="939"/>
    </location>
</feature>
<name>A0A810KX15_9ACTN</name>
<dbReference type="GO" id="GO:0004386">
    <property type="term" value="F:helicase activity"/>
    <property type="evidence" value="ECO:0007669"/>
    <property type="project" value="UniProtKB-KW"/>
</dbReference>
<dbReference type="InterPro" id="IPR027417">
    <property type="entry name" value="P-loop_NTPase"/>
</dbReference>
<dbReference type="PROSITE" id="PS51192">
    <property type="entry name" value="HELICASE_ATP_BIND_1"/>
    <property type="match status" value="1"/>
</dbReference>
<dbReference type="FunFam" id="3.40.50.300:FF:000533">
    <property type="entry name" value="Helicase, Snf2 family"/>
    <property type="match status" value="1"/>
</dbReference>
<keyword evidence="1" id="KW-0378">Hydrolase</keyword>
<dbReference type="SMART" id="SM00487">
    <property type="entry name" value="DEXDc"/>
    <property type="match status" value="1"/>
</dbReference>
<dbReference type="AlphaFoldDB" id="A0A810KX15"/>
<sequence length="950" mass="101271">MGDHAVHATFLPGDPARRGTFAFWRSDGRISDTDSQFVVAQSAYGRIRRHRMPAHILPIEAAVRRLLDGDDDTDSARAWRAVVLSGLGQLAAGRLAPGRSATGTAAWRVLPDPAAADWLHRCAAAMPPEAYAAPTAGTGRALLRTPESLISACWDALADTLARTADGGAHLGTAVDSDAARLDAVAGYAADEPLPAEPYRRLLTAIDTELAGSVRLVLRLCLPTPVAAGDPVAATVPAAPVAATMPAAPVAAGETPASDGFSVALAMRSAGDPSLVVELARLWSAPSEVLDRFGADAETDVLLALRRAARVWPPLSAALAEHAPSALPLADEDVDGLFEAAAALGTAGADVLWPAELIDHSPRLAATTKRPAATGPAAFGLDELLDFQWQATLDGTELTEDELTALAEAKRPLIRLRGRWVRVDRSLVARLRRRRQRVGGGQALAAALTGTLSTTDGEVPFTPDRPLAELVERLAGAGADVPPPDGLDATLRPYQRRGLGWLAAMTGTGLGGCLADDMGLGKTLQIIALHLHRRTLHCGPTLVCCPASLLGNWEREVHRFAPGIAVRRFHGSNRDLGELAGDEIVLASYGVLRADTATLAGARWGLVVADEAQAAKNPLSRTAKALRAVPAVARIALTGTPVENRLTDLWSIVDWTTPGLLGPLADFRRRIAIPVERYGDADATRRLATLTRPFLLRRRKSDPGIAPELPPKTETDELVPLTPEQTTLYEAVVRDTMAEIEAAEGVARRGLVLKLLTALKQICNHPAQYLGEPGPLAGRSGKLAALDELLDVILAEGESVLVFSQYVQMCRLLERHLADRGVDTLLVHGGLGVHQREERVRRFDEGGAPVFLLSLKAAGVGLNLTRASHVIHVDRWWNPAVEDQATDRAYRIGQDRPVQVHRLVTEHTVEDRVAKLIADKRALADAVVGTGETWLTELSDTELADLVALA</sequence>
<reference evidence="4" key="1">
    <citation type="submission" date="2020-08" db="EMBL/GenBank/DDBJ databases">
        <title>Whole genome shotgun sequence of Actinocatenispora sera NBRC 101916.</title>
        <authorList>
            <person name="Komaki H."/>
            <person name="Tamura T."/>
        </authorList>
    </citation>
    <scope>NUCLEOTIDE SEQUENCE</scope>
    <source>
        <strain evidence="4">NBRC 101916</strain>
    </source>
</reference>
<evidence type="ECO:0000259" key="3">
    <source>
        <dbReference type="PROSITE" id="PS51194"/>
    </source>
</evidence>
<dbReference type="Gene3D" id="3.40.50.300">
    <property type="entry name" value="P-loop containing nucleotide triphosphate hydrolases"/>
    <property type="match status" value="1"/>
</dbReference>
<dbReference type="GO" id="GO:0005524">
    <property type="term" value="F:ATP binding"/>
    <property type="evidence" value="ECO:0007669"/>
    <property type="project" value="InterPro"/>
</dbReference>
<dbReference type="InterPro" id="IPR000330">
    <property type="entry name" value="SNF2_N"/>
</dbReference>
<organism evidence="4 5">
    <name type="scientific">Actinocatenispora sera</name>
    <dbReference type="NCBI Taxonomy" id="390989"/>
    <lineage>
        <taxon>Bacteria</taxon>
        <taxon>Bacillati</taxon>
        <taxon>Actinomycetota</taxon>
        <taxon>Actinomycetes</taxon>
        <taxon>Micromonosporales</taxon>
        <taxon>Micromonosporaceae</taxon>
        <taxon>Actinocatenispora</taxon>
    </lineage>
</organism>
<dbReference type="FunFam" id="3.40.50.10810:FF:000031">
    <property type="entry name" value="Helicase, SNF2/RAD54 family"/>
    <property type="match status" value="1"/>
</dbReference>
<accession>A0A810KX15</accession>
<dbReference type="InterPro" id="IPR001650">
    <property type="entry name" value="Helicase_C-like"/>
</dbReference>
<dbReference type="Proteomes" id="UP000680750">
    <property type="component" value="Chromosome"/>
</dbReference>
<evidence type="ECO:0000259" key="2">
    <source>
        <dbReference type="PROSITE" id="PS51192"/>
    </source>
</evidence>
<dbReference type="Pfam" id="PF12419">
    <property type="entry name" value="DUF3670"/>
    <property type="match status" value="1"/>
</dbReference>
<dbReference type="SMART" id="SM00490">
    <property type="entry name" value="HELICc"/>
    <property type="match status" value="1"/>
</dbReference>
<proteinExistence type="predicted"/>
<keyword evidence="4" id="KW-0067">ATP-binding</keyword>
<protein>
    <submittedName>
        <fullName evidence="4">Helicase SNF2</fullName>
    </submittedName>
</protein>
<dbReference type="InterPro" id="IPR022138">
    <property type="entry name" value="DUF3670"/>
</dbReference>
<keyword evidence="4" id="KW-0347">Helicase</keyword>
<evidence type="ECO:0000313" key="5">
    <source>
        <dbReference type="Proteomes" id="UP000680750"/>
    </source>
</evidence>
<keyword evidence="5" id="KW-1185">Reference proteome</keyword>
<evidence type="ECO:0000313" key="4">
    <source>
        <dbReference type="EMBL" id="BCJ26608.1"/>
    </source>
</evidence>
<dbReference type="SUPFAM" id="SSF52540">
    <property type="entry name" value="P-loop containing nucleoside triphosphate hydrolases"/>
    <property type="match status" value="2"/>
</dbReference>
<feature type="domain" description="Helicase ATP-binding" evidence="2">
    <location>
        <begin position="503"/>
        <end position="659"/>
    </location>
</feature>
<dbReference type="PANTHER" id="PTHR10799">
    <property type="entry name" value="SNF2/RAD54 HELICASE FAMILY"/>
    <property type="match status" value="1"/>
</dbReference>
<dbReference type="CDD" id="cd18793">
    <property type="entry name" value="SF2_C_SNF"/>
    <property type="match status" value="1"/>
</dbReference>
<dbReference type="OrthoDB" id="9760715at2"/>
<dbReference type="Gene3D" id="3.40.50.10810">
    <property type="entry name" value="Tandem AAA-ATPase domain"/>
    <property type="match status" value="1"/>
</dbReference>
<dbReference type="InterPro" id="IPR049730">
    <property type="entry name" value="SNF2/RAD54-like_C"/>
</dbReference>
<dbReference type="GO" id="GO:0016787">
    <property type="term" value="F:hydrolase activity"/>
    <property type="evidence" value="ECO:0007669"/>
    <property type="project" value="UniProtKB-KW"/>
</dbReference>